<organism evidence="3 4">
    <name type="scientific">Ciona savignyi</name>
    <name type="common">Pacific transparent sea squirt</name>
    <dbReference type="NCBI Taxonomy" id="51511"/>
    <lineage>
        <taxon>Eukaryota</taxon>
        <taxon>Metazoa</taxon>
        <taxon>Chordata</taxon>
        <taxon>Tunicata</taxon>
        <taxon>Ascidiacea</taxon>
        <taxon>Phlebobranchia</taxon>
        <taxon>Cionidae</taxon>
        <taxon>Ciona</taxon>
    </lineage>
</organism>
<evidence type="ECO:0000313" key="4">
    <source>
        <dbReference type="Proteomes" id="UP000007875"/>
    </source>
</evidence>
<accession>H2Y5F2</accession>
<protein>
    <submittedName>
        <fullName evidence="3">Uncharacterized protein</fullName>
    </submittedName>
</protein>
<reference evidence="3" key="2">
    <citation type="submission" date="2025-08" db="UniProtKB">
        <authorList>
            <consortium name="Ensembl"/>
        </authorList>
    </citation>
    <scope>IDENTIFICATION</scope>
</reference>
<dbReference type="Ensembl" id="ENSCSAVT00000000557.1">
    <property type="protein sequence ID" value="ENSCSAVP00000000550.1"/>
    <property type="gene ID" value="ENSCSAVG00000000306.1"/>
</dbReference>
<name>H2Y5F2_CIOSA</name>
<sequence>MFKFNKNEELYQVIDQQKEQIARYESRLRDLVHAYKSLQKEKDALEESMKALTAARSGVRKKRQNDRQKQESQDVLEEDKVNVNEEQALSDDASDKIEDDVEDIEHLRSQLFTLTTSISTMSEEKKRIVAVYQAEKKQLKHENEVQINKLQEENEVLVKKIELLKQELSRVKEKLRSQQSDHD</sequence>
<reference evidence="4" key="1">
    <citation type="submission" date="2003-08" db="EMBL/GenBank/DDBJ databases">
        <authorList>
            <person name="Birren B."/>
            <person name="Nusbaum C."/>
            <person name="Abebe A."/>
            <person name="Abouelleil A."/>
            <person name="Adekoya E."/>
            <person name="Ait-zahra M."/>
            <person name="Allen N."/>
            <person name="Allen T."/>
            <person name="An P."/>
            <person name="Anderson M."/>
            <person name="Anderson S."/>
            <person name="Arachchi H."/>
            <person name="Armbruster J."/>
            <person name="Bachantsang P."/>
            <person name="Baldwin J."/>
            <person name="Barry A."/>
            <person name="Bayul T."/>
            <person name="Blitshsteyn B."/>
            <person name="Bloom T."/>
            <person name="Blye J."/>
            <person name="Boguslavskiy L."/>
            <person name="Borowsky M."/>
            <person name="Boukhgalter B."/>
            <person name="Brunache A."/>
            <person name="Butler J."/>
            <person name="Calixte N."/>
            <person name="Calvo S."/>
            <person name="Camarata J."/>
            <person name="Campo K."/>
            <person name="Chang J."/>
            <person name="Cheshatsang Y."/>
            <person name="Citroen M."/>
            <person name="Collymore A."/>
            <person name="Considine T."/>
            <person name="Cook A."/>
            <person name="Cooke P."/>
            <person name="Corum B."/>
            <person name="Cuomo C."/>
            <person name="David R."/>
            <person name="Dawoe T."/>
            <person name="Degray S."/>
            <person name="Dodge S."/>
            <person name="Dooley K."/>
            <person name="Dorje P."/>
            <person name="Dorjee K."/>
            <person name="Dorris L."/>
            <person name="Duffey N."/>
            <person name="Dupes A."/>
            <person name="Elkins T."/>
            <person name="Engels R."/>
            <person name="Erickson J."/>
            <person name="Farina A."/>
            <person name="Faro S."/>
            <person name="Ferreira P."/>
            <person name="Fischer H."/>
            <person name="Fitzgerald M."/>
            <person name="Foley K."/>
            <person name="Gage D."/>
            <person name="Galagan J."/>
            <person name="Gearin G."/>
            <person name="Gnerre S."/>
            <person name="Gnirke A."/>
            <person name="Goyette A."/>
            <person name="Graham J."/>
            <person name="Grandbois E."/>
            <person name="Gyaltsen K."/>
            <person name="Hafez N."/>
            <person name="Hagopian D."/>
            <person name="Hagos B."/>
            <person name="Hall J."/>
            <person name="Hatcher B."/>
            <person name="Heller A."/>
            <person name="Higgins H."/>
            <person name="Honan T."/>
            <person name="Horn A."/>
            <person name="Houde N."/>
            <person name="Hughes L."/>
            <person name="Hulme W."/>
            <person name="Husby E."/>
            <person name="Iliev I."/>
            <person name="Jaffe D."/>
            <person name="Jones C."/>
            <person name="Kamal M."/>
            <person name="Kamat A."/>
            <person name="Kamvysselis M."/>
            <person name="Karlsson E."/>
            <person name="Kells C."/>
            <person name="Kieu A."/>
            <person name="Kisner P."/>
            <person name="Kodira C."/>
            <person name="Kulbokas E."/>
            <person name="Labutti K."/>
            <person name="Lama D."/>
            <person name="Landers T."/>
            <person name="Leger J."/>
            <person name="Levine S."/>
            <person name="Lewis D."/>
            <person name="Lewis T."/>
            <person name="Lindblad-toh K."/>
            <person name="Liu X."/>
            <person name="Lokyitsang T."/>
            <person name="Lokyitsang Y."/>
            <person name="Lucien O."/>
            <person name="Lui A."/>
            <person name="Ma L.J."/>
            <person name="Mabbitt R."/>
            <person name="Macdonald J."/>
            <person name="Maclean C."/>
            <person name="Major J."/>
            <person name="Manning J."/>
            <person name="Marabella R."/>
            <person name="Maru K."/>
            <person name="Matthews C."/>
            <person name="Mauceli E."/>
            <person name="Mccarthy M."/>
            <person name="Mcdonough S."/>
            <person name="Mcghee T."/>
            <person name="Meldrim J."/>
            <person name="Meneus L."/>
            <person name="Mesirov J."/>
            <person name="Mihalev A."/>
            <person name="Mihova T."/>
            <person name="Mikkelsen T."/>
            <person name="Mlenga V."/>
            <person name="Moru K."/>
            <person name="Mozes J."/>
            <person name="Mulrain L."/>
            <person name="Munson G."/>
            <person name="Naylor J."/>
            <person name="Newes C."/>
            <person name="Nguyen C."/>
            <person name="Nguyen N."/>
            <person name="Nguyen T."/>
            <person name="Nicol R."/>
            <person name="Nielsen C."/>
            <person name="Nizzari M."/>
            <person name="Norbu C."/>
            <person name="Norbu N."/>
            <person name="O'donnell P."/>
            <person name="Okoawo O."/>
            <person name="O'leary S."/>
            <person name="Omotosho B."/>
            <person name="O'neill K."/>
            <person name="Osman S."/>
            <person name="Parker S."/>
            <person name="Perrin D."/>
            <person name="Phunkhang P."/>
            <person name="Piqani B."/>
            <person name="Purcell S."/>
            <person name="Rachupka T."/>
            <person name="Ramasamy U."/>
            <person name="Rameau R."/>
            <person name="Ray V."/>
            <person name="Raymond C."/>
            <person name="Retta R."/>
            <person name="Richardson S."/>
            <person name="Rise C."/>
            <person name="Rodriguez J."/>
            <person name="Rogers J."/>
            <person name="Rogov P."/>
            <person name="Rutman M."/>
            <person name="Schupbach R."/>
            <person name="Seaman C."/>
            <person name="Settipalli S."/>
            <person name="Sharpe T."/>
            <person name="Sheridan J."/>
            <person name="Sherpa N."/>
            <person name="Shi J."/>
            <person name="Smirnov S."/>
            <person name="Smith C."/>
            <person name="Sougnez C."/>
            <person name="Spencer B."/>
            <person name="Stalker J."/>
            <person name="Stange-thomann N."/>
            <person name="Stavropoulos S."/>
            <person name="Stetson K."/>
            <person name="Stone C."/>
            <person name="Stone S."/>
            <person name="Stubbs M."/>
            <person name="Talamas J."/>
            <person name="Tchuinga P."/>
            <person name="Tenzing P."/>
            <person name="Tesfaye S."/>
            <person name="Theodore J."/>
            <person name="Thoulutsang Y."/>
            <person name="Topham K."/>
            <person name="Towey S."/>
            <person name="Tsamla T."/>
            <person name="Tsomo N."/>
            <person name="Vallee D."/>
            <person name="Vassiliev H."/>
            <person name="Venkataraman V."/>
            <person name="Vinson J."/>
            <person name="Vo A."/>
            <person name="Wade C."/>
            <person name="Wang S."/>
            <person name="Wangchuk T."/>
            <person name="Wangdi T."/>
            <person name="Whittaker C."/>
            <person name="Wilkinson J."/>
            <person name="Wu Y."/>
            <person name="Wyman D."/>
            <person name="Yadav S."/>
            <person name="Yang S."/>
            <person name="Yang X."/>
            <person name="Yeager S."/>
            <person name="Yee E."/>
            <person name="Young G."/>
            <person name="Zainoun J."/>
            <person name="Zembeck L."/>
            <person name="Zimmer A."/>
            <person name="Zody M."/>
            <person name="Lander E."/>
        </authorList>
    </citation>
    <scope>NUCLEOTIDE SEQUENCE [LARGE SCALE GENOMIC DNA]</scope>
</reference>
<reference evidence="3" key="3">
    <citation type="submission" date="2025-09" db="UniProtKB">
        <authorList>
            <consortium name="Ensembl"/>
        </authorList>
    </citation>
    <scope>IDENTIFICATION</scope>
</reference>
<dbReference type="AlphaFoldDB" id="H2Y5F2"/>
<evidence type="ECO:0000313" key="3">
    <source>
        <dbReference type="Ensembl" id="ENSCSAVP00000000550.1"/>
    </source>
</evidence>
<dbReference type="eggNOG" id="ENOG502TKUU">
    <property type="taxonomic scope" value="Eukaryota"/>
</dbReference>
<feature type="region of interest" description="Disordered" evidence="2">
    <location>
        <begin position="54"/>
        <end position="96"/>
    </location>
</feature>
<keyword evidence="4" id="KW-1185">Reference proteome</keyword>
<dbReference type="STRING" id="51511.ENSCSAVP00000000550"/>
<evidence type="ECO:0000256" key="1">
    <source>
        <dbReference type="SAM" id="Coils"/>
    </source>
</evidence>
<dbReference type="HOGENOM" id="CLU_109628_0_0_1"/>
<feature type="coiled-coil region" evidence="1">
    <location>
        <begin position="122"/>
        <end position="181"/>
    </location>
</feature>
<dbReference type="GeneTree" id="ENSGT00940000153772"/>
<evidence type="ECO:0000256" key="2">
    <source>
        <dbReference type="SAM" id="MobiDB-lite"/>
    </source>
</evidence>
<proteinExistence type="predicted"/>
<keyword evidence="1" id="KW-0175">Coiled coil</keyword>
<feature type="compositionally biased region" description="Basic and acidic residues" evidence="2">
    <location>
        <begin position="65"/>
        <end position="83"/>
    </location>
</feature>
<dbReference type="Proteomes" id="UP000007875">
    <property type="component" value="Unassembled WGS sequence"/>
</dbReference>
<dbReference type="InParanoid" id="H2Y5F2"/>